<name>A0A6A4B821_9STRA</name>
<evidence type="ECO:0000313" key="1">
    <source>
        <dbReference type="EMBL" id="KAE9268394.1"/>
    </source>
</evidence>
<dbReference type="EMBL" id="QXFT01006654">
    <property type="protein sequence ID" value="KAE9268394.1"/>
    <property type="molecule type" value="Genomic_DNA"/>
</dbReference>
<dbReference type="Proteomes" id="UP000434957">
    <property type="component" value="Unassembled WGS sequence"/>
</dbReference>
<protein>
    <submittedName>
        <fullName evidence="1">Uncharacterized protein</fullName>
    </submittedName>
</protein>
<comment type="caution">
    <text evidence="1">The sequence shown here is derived from an EMBL/GenBank/DDBJ whole genome shotgun (WGS) entry which is preliminary data.</text>
</comment>
<keyword evidence="2" id="KW-1185">Reference proteome</keyword>
<reference evidence="1 2" key="1">
    <citation type="submission" date="2018-08" db="EMBL/GenBank/DDBJ databases">
        <title>Genomic investigation of the strawberry pathogen Phytophthora fragariae indicates pathogenicity is determined by transcriptional variation in three key races.</title>
        <authorList>
            <person name="Adams T.M."/>
            <person name="Armitage A.D."/>
            <person name="Sobczyk M.K."/>
            <person name="Bates H.J."/>
            <person name="Dunwell J.M."/>
            <person name="Nellist C.F."/>
            <person name="Harrison R.J."/>
        </authorList>
    </citation>
    <scope>NUCLEOTIDE SEQUENCE [LARGE SCALE GENOMIC DNA]</scope>
    <source>
        <strain evidence="1 2">SCRP333</strain>
    </source>
</reference>
<proteinExistence type="predicted"/>
<dbReference type="AlphaFoldDB" id="A0A6A4B821"/>
<accession>A0A6A4B821</accession>
<sequence>MIFPVAQLLHLDDHGAEPAGASLFEQVQVGGERLGLRARATHWKSFLSRFSMVKACW</sequence>
<organism evidence="1 2">
    <name type="scientific">Phytophthora rubi</name>
    <dbReference type="NCBI Taxonomy" id="129364"/>
    <lineage>
        <taxon>Eukaryota</taxon>
        <taxon>Sar</taxon>
        <taxon>Stramenopiles</taxon>
        <taxon>Oomycota</taxon>
        <taxon>Peronosporomycetes</taxon>
        <taxon>Peronosporales</taxon>
        <taxon>Peronosporaceae</taxon>
        <taxon>Phytophthora</taxon>
    </lineage>
</organism>
<gene>
    <name evidence="1" type="ORF">PR003_g31462</name>
</gene>
<evidence type="ECO:0000313" key="2">
    <source>
        <dbReference type="Proteomes" id="UP000434957"/>
    </source>
</evidence>